<organism evidence="1 2">
    <name type="scientific">Sinanodonta woodiana</name>
    <name type="common">Chinese pond mussel</name>
    <name type="synonym">Anodonta woodiana</name>
    <dbReference type="NCBI Taxonomy" id="1069815"/>
    <lineage>
        <taxon>Eukaryota</taxon>
        <taxon>Metazoa</taxon>
        <taxon>Spiralia</taxon>
        <taxon>Lophotrochozoa</taxon>
        <taxon>Mollusca</taxon>
        <taxon>Bivalvia</taxon>
        <taxon>Autobranchia</taxon>
        <taxon>Heteroconchia</taxon>
        <taxon>Palaeoheterodonta</taxon>
        <taxon>Unionida</taxon>
        <taxon>Unionoidea</taxon>
        <taxon>Unionidae</taxon>
        <taxon>Unioninae</taxon>
        <taxon>Sinanodonta</taxon>
    </lineage>
</organism>
<dbReference type="AlphaFoldDB" id="A0ABD3XJ73"/>
<sequence length="50" mass="6121">MRFNYSEMLIFLIQMHVLGISMRTLKRILRTLCIVRRIFHSDVFEVAQFF</sequence>
<protein>
    <submittedName>
        <fullName evidence="1">Uncharacterized protein</fullName>
    </submittedName>
</protein>
<comment type="caution">
    <text evidence="1">The sequence shown here is derived from an EMBL/GenBank/DDBJ whole genome shotgun (WGS) entry which is preliminary data.</text>
</comment>
<evidence type="ECO:0000313" key="2">
    <source>
        <dbReference type="Proteomes" id="UP001634394"/>
    </source>
</evidence>
<accession>A0ABD3XJ73</accession>
<dbReference type="EMBL" id="JBJQND010000002">
    <property type="protein sequence ID" value="KAL3885661.1"/>
    <property type="molecule type" value="Genomic_DNA"/>
</dbReference>
<reference evidence="1 2" key="1">
    <citation type="submission" date="2024-11" db="EMBL/GenBank/DDBJ databases">
        <title>Chromosome-level genome assembly of the freshwater bivalve Anodonta woodiana.</title>
        <authorList>
            <person name="Chen X."/>
        </authorList>
    </citation>
    <scope>NUCLEOTIDE SEQUENCE [LARGE SCALE GENOMIC DNA]</scope>
    <source>
        <strain evidence="1">MN2024</strain>
        <tissue evidence="1">Gills</tissue>
    </source>
</reference>
<keyword evidence="2" id="KW-1185">Reference proteome</keyword>
<proteinExistence type="predicted"/>
<evidence type="ECO:0000313" key="1">
    <source>
        <dbReference type="EMBL" id="KAL3885661.1"/>
    </source>
</evidence>
<name>A0ABD3XJ73_SINWO</name>
<dbReference type="Proteomes" id="UP001634394">
    <property type="component" value="Unassembled WGS sequence"/>
</dbReference>
<gene>
    <name evidence="1" type="ORF">ACJMK2_025710</name>
</gene>